<keyword evidence="1" id="KW-1133">Transmembrane helix</keyword>
<evidence type="ECO:0000313" key="2">
    <source>
        <dbReference type="EMBL" id="KAF9948034.1"/>
    </source>
</evidence>
<name>A0A9P6IU45_MORAP</name>
<feature type="transmembrane region" description="Helical" evidence="1">
    <location>
        <begin position="126"/>
        <end position="146"/>
    </location>
</feature>
<dbReference type="EMBL" id="JAAAHY010001579">
    <property type="protein sequence ID" value="KAF9948034.1"/>
    <property type="molecule type" value="Genomic_DNA"/>
</dbReference>
<protein>
    <submittedName>
        <fullName evidence="2">Uncharacterized protein</fullName>
    </submittedName>
</protein>
<comment type="caution">
    <text evidence="2">The sequence shown here is derived from an EMBL/GenBank/DDBJ whole genome shotgun (WGS) entry which is preliminary data.</text>
</comment>
<dbReference type="AlphaFoldDB" id="A0A9P6IU45"/>
<gene>
    <name evidence="2" type="ORF">BGZ70_002386</name>
</gene>
<reference evidence="2" key="1">
    <citation type="journal article" date="2020" name="Fungal Divers.">
        <title>Resolving the Mortierellaceae phylogeny through synthesis of multi-gene phylogenetics and phylogenomics.</title>
        <authorList>
            <person name="Vandepol N."/>
            <person name="Liber J."/>
            <person name="Desiro A."/>
            <person name="Na H."/>
            <person name="Kennedy M."/>
            <person name="Barry K."/>
            <person name="Grigoriev I.V."/>
            <person name="Miller A.N."/>
            <person name="O'Donnell K."/>
            <person name="Stajich J.E."/>
            <person name="Bonito G."/>
        </authorList>
    </citation>
    <scope>NUCLEOTIDE SEQUENCE</scope>
    <source>
        <strain evidence="2">CK1249</strain>
    </source>
</reference>
<evidence type="ECO:0000313" key="3">
    <source>
        <dbReference type="Proteomes" id="UP000738359"/>
    </source>
</evidence>
<organism evidence="2 3">
    <name type="scientific">Mortierella alpina</name>
    <name type="common">Oleaginous fungus</name>
    <name type="synonym">Mortierella renispora</name>
    <dbReference type="NCBI Taxonomy" id="64518"/>
    <lineage>
        <taxon>Eukaryota</taxon>
        <taxon>Fungi</taxon>
        <taxon>Fungi incertae sedis</taxon>
        <taxon>Mucoromycota</taxon>
        <taxon>Mortierellomycotina</taxon>
        <taxon>Mortierellomycetes</taxon>
        <taxon>Mortierellales</taxon>
        <taxon>Mortierellaceae</taxon>
        <taxon>Mortierella</taxon>
    </lineage>
</organism>
<dbReference type="OrthoDB" id="2440751at2759"/>
<dbReference type="Proteomes" id="UP000738359">
    <property type="component" value="Unassembled WGS sequence"/>
</dbReference>
<keyword evidence="3" id="KW-1185">Reference proteome</keyword>
<accession>A0A9P6IU45</accession>
<feature type="transmembrane region" description="Helical" evidence="1">
    <location>
        <begin position="62"/>
        <end position="95"/>
    </location>
</feature>
<proteinExistence type="predicted"/>
<keyword evidence="1" id="KW-0812">Transmembrane</keyword>
<keyword evidence="1" id="KW-0472">Membrane</keyword>
<sequence>MSSSGLSAHEIMEDTSVKVTESTQAALNTVKQSGIVQNYAMPVVRYVRQKYDQSPMVIKVALVSFGALSAIPVTCFLGFMALVTLGCLIIGGIAFTIVEGGFAVFGSAFLFPALGVVLLVSGALGLTALVAHVCYLITMYFVGVIWGGGQRREVQRTVERGAEKAQPSFQ</sequence>
<dbReference type="Pfam" id="PF16015">
    <property type="entry name" value="Promethin"/>
    <property type="match status" value="1"/>
</dbReference>
<evidence type="ECO:0000256" key="1">
    <source>
        <dbReference type="SAM" id="Phobius"/>
    </source>
</evidence>